<name>A0ACC2T206_9FUNG</name>
<accession>A0ACC2T206</accession>
<dbReference type="Proteomes" id="UP001165960">
    <property type="component" value="Unassembled WGS sequence"/>
</dbReference>
<keyword evidence="2" id="KW-1185">Reference proteome</keyword>
<reference evidence="1" key="1">
    <citation type="submission" date="2022-04" db="EMBL/GenBank/DDBJ databases">
        <title>Genome of the entomopathogenic fungus Entomophthora muscae.</title>
        <authorList>
            <person name="Elya C."/>
            <person name="Lovett B.R."/>
            <person name="Lee E."/>
            <person name="Macias A.M."/>
            <person name="Hajek A.E."/>
            <person name="De Bivort B.L."/>
            <person name="Kasson M.T."/>
            <person name="De Fine Licht H.H."/>
            <person name="Stajich J.E."/>
        </authorList>
    </citation>
    <scope>NUCLEOTIDE SEQUENCE</scope>
    <source>
        <strain evidence="1">Berkeley</strain>
    </source>
</reference>
<comment type="caution">
    <text evidence="1">The sequence shown here is derived from an EMBL/GenBank/DDBJ whole genome shotgun (WGS) entry which is preliminary data.</text>
</comment>
<evidence type="ECO:0000313" key="2">
    <source>
        <dbReference type="Proteomes" id="UP001165960"/>
    </source>
</evidence>
<proteinExistence type="predicted"/>
<evidence type="ECO:0000313" key="1">
    <source>
        <dbReference type="EMBL" id="KAJ9068626.1"/>
    </source>
</evidence>
<sequence>MIGVNMKRSTSAGSFLPEIDLSIDHPVCFREHEAKRMRLSSEDSSFFSISYSKKVQNPESLVPTLLTVNGGENCSLEVNDETNRRLVCEGSRLEENEVDCFLYFDNVTKEFVVTEVDENYIFGEAHDPNAMEFDDGGLGAEFEAAILQSASPPQQRVAPRPSCQKAASPRIVNGHGGFSSKLVNGSSKARKPESVAKVSPAKAMAKPVLREESAPKPAAKAEPSSKASVKEASPKAPVAPKAVITKTTSKPVPVVAPRSPVKPAPVVVAKPPSPKAPSPKIPSPKATLSIADEEDFDLMDMIGQDADSEPEKPSEANLFDFDDEFEEVKTDSEAEPEPKAQPIVQAKVKPASPKRPLVRKNPPAKKAAHSSSGSSGSSSSGSSSSGSDSSSSGSDSGSSGSSSSGSSSSSDSDSDSDSNKKKAKQTIKKAPAPKALPAKSPTPDQASFFDEDDLFNFENHDSDKQDGFDFGNAINAVSDEEFKGGDPITNADLPTTDEDEPAPKSKPPPKEELNSSDYSSDNDQRYAKVDLALIEDDHFDLV</sequence>
<organism evidence="1 2">
    <name type="scientific">Entomophthora muscae</name>
    <dbReference type="NCBI Taxonomy" id="34485"/>
    <lineage>
        <taxon>Eukaryota</taxon>
        <taxon>Fungi</taxon>
        <taxon>Fungi incertae sedis</taxon>
        <taxon>Zoopagomycota</taxon>
        <taxon>Entomophthoromycotina</taxon>
        <taxon>Entomophthoromycetes</taxon>
        <taxon>Entomophthorales</taxon>
        <taxon>Entomophthoraceae</taxon>
        <taxon>Entomophthora</taxon>
    </lineage>
</organism>
<dbReference type="EMBL" id="QTSX02003708">
    <property type="protein sequence ID" value="KAJ9068626.1"/>
    <property type="molecule type" value="Genomic_DNA"/>
</dbReference>
<gene>
    <name evidence="1" type="ORF">DSO57_1026689</name>
</gene>
<protein>
    <submittedName>
        <fullName evidence="1">Uncharacterized protein</fullName>
    </submittedName>
</protein>